<feature type="compositionally biased region" description="Basic and acidic residues" evidence="1">
    <location>
        <begin position="67"/>
        <end position="80"/>
    </location>
</feature>
<feature type="compositionally biased region" description="Polar residues" evidence="1">
    <location>
        <begin position="138"/>
        <end position="151"/>
    </location>
</feature>
<feature type="region of interest" description="Disordered" evidence="1">
    <location>
        <begin position="54"/>
        <end position="80"/>
    </location>
</feature>
<name>A0A448W9Z8_9PLAT</name>
<sequence length="157" mass="17909">MKSPVRQPQRHTDESEHADEASVERPTRFPCVKLRLHPLSIRLSCLSSTSFHFRGPSLQRQTSGTPDHLKTRSSEPRTSRWERVKMQRSICPRRALLEAVLPGRLNPFEDRDTTGHNTTTIRSTQSQSSLLESNASSDVPTRCNNQDSAQTLRYRLS</sequence>
<evidence type="ECO:0000256" key="1">
    <source>
        <dbReference type="SAM" id="MobiDB-lite"/>
    </source>
</evidence>
<gene>
    <name evidence="2" type="ORF">PXEA_LOCUS84</name>
</gene>
<evidence type="ECO:0000313" key="2">
    <source>
        <dbReference type="EMBL" id="VEL06644.1"/>
    </source>
</evidence>
<feature type="region of interest" description="Disordered" evidence="1">
    <location>
        <begin position="105"/>
        <end position="157"/>
    </location>
</feature>
<protein>
    <submittedName>
        <fullName evidence="2">Uncharacterized protein</fullName>
    </submittedName>
</protein>
<organism evidence="2 3">
    <name type="scientific">Protopolystoma xenopodis</name>
    <dbReference type="NCBI Taxonomy" id="117903"/>
    <lineage>
        <taxon>Eukaryota</taxon>
        <taxon>Metazoa</taxon>
        <taxon>Spiralia</taxon>
        <taxon>Lophotrochozoa</taxon>
        <taxon>Platyhelminthes</taxon>
        <taxon>Monogenea</taxon>
        <taxon>Polyopisthocotylea</taxon>
        <taxon>Polystomatidea</taxon>
        <taxon>Polystomatidae</taxon>
        <taxon>Protopolystoma</taxon>
    </lineage>
</organism>
<evidence type="ECO:0000313" key="3">
    <source>
        <dbReference type="Proteomes" id="UP000784294"/>
    </source>
</evidence>
<feature type="region of interest" description="Disordered" evidence="1">
    <location>
        <begin position="1"/>
        <end position="24"/>
    </location>
</feature>
<feature type="compositionally biased region" description="Basic and acidic residues" evidence="1">
    <location>
        <begin position="10"/>
        <end position="24"/>
    </location>
</feature>
<feature type="compositionally biased region" description="Low complexity" evidence="1">
    <location>
        <begin position="118"/>
        <end position="137"/>
    </location>
</feature>
<reference evidence="2" key="1">
    <citation type="submission" date="2018-11" db="EMBL/GenBank/DDBJ databases">
        <authorList>
            <consortium name="Pathogen Informatics"/>
        </authorList>
    </citation>
    <scope>NUCLEOTIDE SEQUENCE</scope>
</reference>
<comment type="caution">
    <text evidence="2">The sequence shown here is derived from an EMBL/GenBank/DDBJ whole genome shotgun (WGS) entry which is preliminary data.</text>
</comment>
<proteinExistence type="predicted"/>
<dbReference type="AlphaFoldDB" id="A0A448W9Z8"/>
<keyword evidence="3" id="KW-1185">Reference proteome</keyword>
<dbReference type="EMBL" id="CAAALY010000168">
    <property type="protein sequence ID" value="VEL06644.1"/>
    <property type="molecule type" value="Genomic_DNA"/>
</dbReference>
<dbReference type="Proteomes" id="UP000784294">
    <property type="component" value="Unassembled WGS sequence"/>
</dbReference>
<accession>A0A448W9Z8</accession>